<dbReference type="InterPro" id="IPR029052">
    <property type="entry name" value="Metallo-depent_PP-like"/>
</dbReference>
<sequence length="163" mass="18694">MNIFISSDLHLGHKNAVKWREGFNSSAHHDAVILQNHIEILDKRKIWICCGDVAFTKEALESLKQIVCHKKILILGNHCTERGLTVVDFMEVFDEIHGLKSGTYNGKKYWLSHAPIHPNELRGKVNIHGHSHKDVMGDDRYINVCLEHTNYRPVYIGDLLKCT</sequence>
<name>A0A9E8GAB4_9CAUD</name>
<accession>A0A9E8GAB4</accession>
<proteinExistence type="predicted"/>
<dbReference type="Proteomes" id="UP001163735">
    <property type="component" value="Segment"/>
</dbReference>
<dbReference type="EMBL" id="OP491958">
    <property type="protein sequence ID" value="UZV39701.1"/>
    <property type="molecule type" value="Genomic_DNA"/>
</dbReference>
<reference evidence="1" key="1">
    <citation type="submission" date="2022-09" db="EMBL/GenBank/DDBJ databases">
        <authorList>
            <person name="Cebeci A."/>
            <person name="Ture M."/>
            <person name="Alemdag M."/>
            <person name="Altinok I."/>
        </authorList>
    </citation>
    <scope>NUCLEOTIDE SEQUENCE</scope>
</reference>
<protein>
    <submittedName>
        <fullName evidence="1">Serine/threonine protein phosphatase</fullName>
    </submittedName>
</protein>
<evidence type="ECO:0000313" key="1">
    <source>
        <dbReference type="EMBL" id="UZV39701.1"/>
    </source>
</evidence>
<keyword evidence="2" id="KW-1185">Reference proteome</keyword>
<dbReference type="SUPFAM" id="SSF56300">
    <property type="entry name" value="Metallo-dependent phosphatases"/>
    <property type="match status" value="1"/>
</dbReference>
<organism evidence="1 2">
    <name type="scientific">Aeromonas phage APT65</name>
    <dbReference type="NCBI Taxonomy" id="2982914"/>
    <lineage>
        <taxon>Viruses</taxon>
        <taxon>Duplodnaviria</taxon>
        <taxon>Heunggongvirae</taxon>
        <taxon>Uroviricota</taxon>
        <taxon>Caudoviricetes</taxon>
        <taxon>Aquaneticvirus</taxon>
        <taxon>Aquaneticvirus ApT65</taxon>
    </lineage>
</organism>
<gene>
    <name evidence="1" type="ORF">APT65_00098</name>
</gene>
<evidence type="ECO:0000313" key="2">
    <source>
        <dbReference type="Proteomes" id="UP001163735"/>
    </source>
</evidence>
<dbReference type="Gene3D" id="3.60.21.10">
    <property type="match status" value="1"/>
</dbReference>